<gene>
    <name evidence="11" type="ORF">RDB_LOCUS54611</name>
</gene>
<feature type="domain" description="Phospholipase D N-terminal" evidence="10">
    <location>
        <begin position="2141"/>
        <end position="2238"/>
    </location>
</feature>
<evidence type="ECO:0000259" key="10">
    <source>
        <dbReference type="Pfam" id="PF16655"/>
    </source>
</evidence>
<evidence type="ECO:0000313" key="11">
    <source>
        <dbReference type="EMBL" id="CAE6400467.1"/>
    </source>
</evidence>
<evidence type="ECO:0000259" key="6">
    <source>
        <dbReference type="Pfam" id="PF09423"/>
    </source>
</evidence>
<feature type="region of interest" description="Disordered" evidence="5">
    <location>
        <begin position="1089"/>
        <end position="1122"/>
    </location>
</feature>
<feature type="compositionally biased region" description="Low complexity" evidence="5">
    <location>
        <begin position="464"/>
        <end position="480"/>
    </location>
</feature>
<dbReference type="Pfam" id="PF11262">
    <property type="entry name" value="Tho2"/>
    <property type="match status" value="1"/>
</dbReference>
<comment type="similarity">
    <text evidence="2">Belongs to the THOC2 family.</text>
</comment>
<dbReference type="InterPro" id="IPR018946">
    <property type="entry name" value="PhoD-like_MPP"/>
</dbReference>
<dbReference type="PANTHER" id="PTHR21597:SF0">
    <property type="entry name" value="THO COMPLEX SUBUNIT 2"/>
    <property type="match status" value="1"/>
</dbReference>
<dbReference type="InterPro" id="IPR040007">
    <property type="entry name" value="Tho2"/>
</dbReference>
<feature type="compositionally biased region" description="Basic and acidic residues" evidence="5">
    <location>
        <begin position="1964"/>
        <end position="1977"/>
    </location>
</feature>
<comment type="subcellular location">
    <subcellularLocation>
        <location evidence="1">Nucleus</location>
    </subcellularLocation>
</comment>
<dbReference type="EMBL" id="CAJMWS010000302">
    <property type="protein sequence ID" value="CAE6400467.1"/>
    <property type="molecule type" value="Genomic_DNA"/>
</dbReference>
<evidence type="ECO:0000256" key="3">
    <source>
        <dbReference type="ARBA" id="ARBA00019596"/>
    </source>
</evidence>
<accession>A0A8H2WQD3</accession>
<evidence type="ECO:0000259" key="7">
    <source>
        <dbReference type="Pfam" id="PF11262"/>
    </source>
</evidence>
<dbReference type="Gene3D" id="2.60.40.380">
    <property type="entry name" value="Purple acid phosphatase-like, N-terminal"/>
    <property type="match status" value="1"/>
</dbReference>
<dbReference type="InterPro" id="IPR021418">
    <property type="entry name" value="THO_THOC2_C"/>
</dbReference>
<feature type="compositionally biased region" description="Basic and acidic residues" evidence="5">
    <location>
        <begin position="1780"/>
        <end position="1802"/>
    </location>
</feature>
<feature type="compositionally biased region" description="Basic and acidic residues" evidence="5">
    <location>
        <begin position="1731"/>
        <end position="1771"/>
    </location>
</feature>
<dbReference type="InterPro" id="IPR032093">
    <property type="entry name" value="PhoD_N"/>
</dbReference>
<organism evidence="11 12">
    <name type="scientific">Rhizoctonia solani</name>
    <dbReference type="NCBI Taxonomy" id="456999"/>
    <lineage>
        <taxon>Eukaryota</taxon>
        <taxon>Fungi</taxon>
        <taxon>Dikarya</taxon>
        <taxon>Basidiomycota</taxon>
        <taxon>Agaricomycotina</taxon>
        <taxon>Agaricomycetes</taxon>
        <taxon>Cantharellales</taxon>
        <taxon>Ceratobasidiaceae</taxon>
        <taxon>Rhizoctonia</taxon>
    </lineage>
</organism>
<evidence type="ECO:0000313" key="12">
    <source>
        <dbReference type="Proteomes" id="UP000663846"/>
    </source>
</evidence>
<evidence type="ECO:0000259" key="8">
    <source>
        <dbReference type="Pfam" id="PF11732"/>
    </source>
</evidence>
<feature type="domain" description="THO complex subunitTHOC2 N-terminal" evidence="8">
    <location>
        <begin position="785"/>
        <end position="860"/>
    </location>
</feature>
<dbReference type="CDD" id="cd07389">
    <property type="entry name" value="MPP_PhoD"/>
    <property type="match status" value="1"/>
</dbReference>
<keyword evidence="4" id="KW-0539">Nucleus</keyword>
<feature type="compositionally biased region" description="Polar residues" evidence="5">
    <location>
        <begin position="1995"/>
        <end position="2010"/>
    </location>
</feature>
<evidence type="ECO:0000256" key="2">
    <source>
        <dbReference type="ARBA" id="ARBA00007857"/>
    </source>
</evidence>
<feature type="compositionally biased region" description="Basic and acidic residues" evidence="5">
    <location>
        <begin position="1510"/>
        <end position="1519"/>
    </location>
</feature>
<comment type="caution">
    <text evidence="11">The sequence shown here is derived from an EMBL/GenBank/DDBJ whole genome shotgun (WGS) entry which is preliminary data.</text>
</comment>
<dbReference type="Pfam" id="PF16134">
    <property type="entry name" value="THOC2_N"/>
    <property type="match status" value="1"/>
</dbReference>
<dbReference type="GO" id="GO:0003729">
    <property type="term" value="F:mRNA binding"/>
    <property type="evidence" value="ECO:0007669"/>
    <property type="project" value="TreeGrafter"/>
</dbReference>
<feature type="domain" description="THO complex subunitTHOC2 C-terminal" evidence="7">
    <location>
        <begin position="1143"/>
        <end position="1449"/>
    </location>
</feature>
<dbReference type="PANTHER" id="PTHR21597">
    <property type="entry name" value="THO2 PROTEIN"/>
    <property type="match status" value="1"/>
</dbReference>
<dbReference type="Gene3D" id="3.60.21.70">
    <property type="entry name" value="PhoD-like phosphatase"/>
    <property type="match status" value="1"/>
</dbReference>
<dbReference type="InterPro" id="IPR038607">
    <property type="entry name" value="PhoD-like_sf"/>
</dbReference>
<dbReference type="InterPro" id="IPR032302">
    <property type="entry name" value="THOC2_N"/>
</dbReference>
<feature type="compositionally biased region" description="Polar residues" evidence="5">
    <location>
        <begin position="1483"/>
        <end position="1508"/>
    </location>
</feature>
<proteinExistence type="inferred from homology"/>
<feature type="compositionally biased region" description="Polar residues" evidence="5">
    <location>
        <begin position="1521"/>
        <end position="1544"/>
    </location>
</feature>
<dbReference type="Proteomes" id="UP000663846">
    <property type="component" value="Unassembled WGS sequence"/>
</dbReference>
<evidence type="ECO:0000259" key="9">
    <source>
        <dbReference type="Pfam" id="PF16134"/>
    </source>
</evidence>
<feature type="compositionally biased region" description="Basic and acidic residues" evidence="5">
    <location>
        <begin position="2015"/>
        <end position="2029"/>
    </location>
</feature>
<sequence>MAYNNVVTQVTAYARQWETGGKASCLKLLVPHVGNILSDIESVRTLSAAFFVLVSYVTISTSRQPKDSVITPDALNDFCLDLIRSCPPETSGGYNAPVAGSTMSPQAARLSEIIVDVFWMLDSELEDASVEEARAPAPGTEPPSALQTRASVANAQRMEDRQRMVELIRRLLIGVLDADHCRERLESVLVTAIKALFRQSSTIKQREAKLRTATFYKQTRYNLLREQSEGYSKLVTELYQSVGPSHDASTGEPAETQARLVQRAQETWARIVALIGYFDLDPNRVVDVFLDCFEAHLTTHWAFFLELLRCSPWSRAKPHELLGSEDIGDGTMEYDIEPNWEGLSLDEVLEKAEGGPKIISNLGTPQGSQCGQLLGFKFAYYQSSTVMEQAPPKLYMLAALLIREGFIEMDDLYLHLEPTDEGMSEFENKWNTSKPAATTQRSNALAMAAPLAEDGRGYRQQGPTSTQTKTTTTDSTQSKSPANQKARLVHALFCVGALRQGLAILSKFPWLTSAHSDIADALLRLLNISFQPLYSPISLAQRSPHYVASNATTRGKWTNAKTVVPITRTQQLTLTVPIPPPTFSNFFVFFYPKWHEWVPRLRNHGQLMTIGVPLLRHVGLLAHRDTALLTRLCRIGKAHLDASVDVETKLVDPDVLKDWVAITRLFLLPSLSMQRSNSIFATEIWNLLCHVDPTMRWGVYGEWQSGNVFAPRISPYADDEYDPDYETPEEKQEREARDARARVLEAKDSAVRDLLKERRAEVARDTRDLMRRITDKNPTMFARLLAKLSHSNPTITFPAIMKQLMAYDNFAKAVVGTSKYLTVMEFDVFTYYLLEAFSDDDRGKVKEDGENTSMWLQSLAAFAGQLCRRHPAFDSAHILNYMSHQLHNNRYDDLVILRNLINKMTNIDASMDALPDRLLVALRGGPLLQVEMLAPETRGAEGLTAVGQRSTARLLDSLRRTKLFGPMIVLLAKLRQTSAFANTERAKYPKILGLILDECQAVLFQYLELLWKNTPHDEWAAVTPSITDFVEKYGIEFSIAMHILRPKLREAILRASETKGEPVDTESKLSKALETAEAAERRLKSELKLQSAKREQVTPAPDSIGTEATPEPPSESNSTSPWHPVLAPVIKEVSALLPERVLETIGAPFFVTFWQLSMYELAVPDASYTSVVTRLSNKIREPIPPQSRDARFLEERRKRMQQQVELLPQEMKRQMTAKSLTATRLRREKNFWFPLYPNQNDVASDFVHYCIHPRAVLTPLDADFCSHFLKLLAGMNLTTANCLKFYDLVFSGHISSLIFTCTEREARNYGRFLRGVLGDLGAWAKDEKVYKSEIVDKLLPSFMRVWQRTAGTPQRPVKPSDMTQWDTFRRVVGKWHTRLYKSCVECLESGEAMHIRNAIIVLTEVLPVFPLKEISHNAGPAIINGVRQLLEKETRPDLFNMAQSYHGQLNGRRSHWELEVRDAGFRVQNPAPVKPPAGPSAKPTPSDSTPTGPALKPTSSLTQVSAVNGTEHDTQKDVEMTSASSIQPAAPQTSITAAESIQPNSSTGTASGESESRSYVDSLPKPNVVKGRVQRDTGTTSTPPPSSRDTSQAQGNARTAEPPTEPRRPTPSAPRLDLAKLNGSDPPLIKPQPVPAQLSARSSRPPTPTGPRKHNSIDSPRLGRTSMPGPIEPSSTATAQELRKFSVEKAAEKSAVAAISSDRTPSRRSSPDGRRSPSPRPSRRNTSADSRASERTRDKGRDRDRDRDRHDDRERDKDRDREKDRDRDRRRSQTYHSSKTRSDRDKDHRKRDSEGSRVRGHDDDDGASAKRHKSGSDEKKRDERERHHSDRRERDKERDSKDKHRGREKDKDRERDRDRDRDRERNRSDKDKDRDRDRDSGKEKEKDRLRERDRERDREKDKERERDRDSERNRGRRGPRGEDSVDQATEHEAPAKSVGEVPTGPKQIQANPIAGLPAKPPALEYERSSHELAREAQRNSPRTFDPQRPSDASFPENSRSLASRLNNPSIPQKRGAADDAGPRDADRPAKMQRPRGPGGYGSGTFGAALQDVRGRRMTFTFLFPLVVSAHPLLDANLGYRSPFIGHPQFDIDTPALHKRHQLSARQNTQSTTFVDDSYPTFYGANFSNAPLIWSGGIAFSHNVASGDPLDTSVLLWTRAYPKGAGPDQSVPVCVRYQVYDNEQLKGKAVAKGSAFTSWDVDFTVKVEALNLKPDTWYWYTFNDCANPSVVSPVGRTRTIASADTPAQKVNGGKPLTLGVFSCSNYPFGFFNAYGYAAKSTDADIMVHLGDYIYEYEEGHYGNGAPLNRTVSDRELATLSDYRARLALYRTDESLAYNHQHFPWILVWDDHEVADNSWKAGTADSNDTVSGCKYSPSGTCFSDRKLSAVRAYHEWIPIRQVALDDKLRIWRNFQIGKLLDLTMLDTRNYDRDITDVYYNTQHVDSIHKGENRSIMGAKQEKWLEQQLLNSKNRGAVWRIIGQVVFTQLNLLGTIGLDSWDGYTANRKRILDLLYKRKIDNTVILSGDSHANWVSDLAYPNDTTMYNPTSGQGAIGVEFAGTAVSSPSPLGAGVSPAVADGVSKQLVASNPDLQWSEGSWRGFFTLSLAPKNLTAKFYAMRNLNSTNTDAFVSAEFHVVAGANKLSRPVAGGKVAAGALKSN</sequence>
<evidence type="ECO:0000256" key="5">
    <source>
        <dbReference type="SAM" id="MobiDB-lite"/>
    </source>
</evidence>
<dbReference type="Pfam" id="PF16655">
    <property type="entry name" value="PhoD_N"/>
    <property type="match status" value="1"/>
</dbReference>
<feature type="region of interest" description="Disordered" evidence="5">
    <location>
        <begin position="454"/>
        <end position="482"/>
    </location>
</feature>
<feature type="domain" description="PhoD-like phosphatase metallophosphatase" evidence="6">
    <location>
        <begin position="2257"/>
        <end position="2615"/>
    </location>
</feature>
<evidence type="ECO:0000256" key="1">
    <source>
        <dbReference type="ARBA" id="ARBA00004123"/>
    </source>
</evidence>
<feature type="compositionally biased region" description="Basic and acidic residues" evidence="5">
    <location>
        <begin position="1814"/>
        <end position="1934"/>
    </location>
</feature>
<dbReference type="GO" id="GO:0000445">
    <property type="term" value="C:THO complex part of transcription export complex"/>
    <property type="evidence" value="ECO:0007669"/>
    <property type="project" value="TreeGrafter"/>
</dbReference>
<evidence type="ECO:0000256" key="4">
    <source>
        <dbReference type="ARBA" id="ARBA00023242"/>
    </source>
</evidence>
<dbReference type="InterPro" id="IPR029052">
    <property type="entry name" value="Metallo-depent_PP-like"/>
</dbReference>
<dbReference type="Pfam" id="PF11732">
    <property type="entry name" value="Thoc2"/>
    <property type="match status" value="1"/>
</dbReference>
<feature type="compositionally biased region" description="Basic and acidic residues" evidence="5">
    <location>
        <begin position="1681"/>
        <end position="1692"/>
    </location>
</feature>
<feature type="compositionally biased region" description="Low complexity" evidence="5">
    <location>
        <begin position="1693"/>
        <end position="1703"/>
    </location>
</feature>
<reference evidence="11" key="1">
    <citation type="submission" date="2021-01" db="EMBL/GenBank/DDBJ databases">
        <authorList>
            <person name="Kaushik A."/>
        </authorList>
    </citation>
    <scope>NUCLEOTIDE SEQUENCE</scope>
    <source>
        <strain evidence="11">AG1-1C</strain>
    </source>
</reference>
<dbReference type="GO" id="GO:0006397">
    <property type="term" value="P:mRNA processing"/>
    <property type="evidence" value="ECO:0007669"/>
    <property type="project" value="InterPro"/>
</dbReference>
<feature type="compositionally biased region" description="Low complexity" evidence="5">
    <location>
        <begin position="1106"/>
        <end position="1121"/>
    </location>
</feature>
<dbReference type="Pfam" id="PF09423">
    <property type="entry name" value="PhoD"/>
    <property type="match status" value="1"/>
</dbReference>
<dbReference type="SUPFAM" id="SSF56300">
    <property type="entry name" value="Metallo-dependent phosphatases"/>
    <property type="match status" value="1"/>
</dbReference>
<feature type="domain" description="THO complex subunit 2 N-terminal" evidence="9">
    <location>
        <begin position="159"/>
        <end position="706"/>
    </location>
</feature>
<protein>
    <recommendedName>
        <fullName evidence="3">THO complex subunit 2</fullName>
    </recommendedName>
</protein>
<dbReference type="GO" id="GO:0006406">
    <property type="term" value="P:mRNA export from nucleus"/>
    <property type="evidence" value="ECO:0007669"/>
    <property type="project" value="InterPro"/>
</dbReference>
<dbReference type="InterPro" id="IPR021726">
    <property type="entry name" value="THO_THOC2_N"/>
</dbReference>
<feature type="region of interest" description="Disordered" evidence="5">
    <location>
        <begin position="1468"/>
        <end position="2044"/>
    </location>
</feature>
<name>A0A8H2WQD3_9AGAM</name>